<dbReference type="EMBL" id="CP136600">
    <property type="protein sequence ID" value="WOH39235.1"/>
    <property type="molecule type" value="Genomic_DNA"/>
</dbReference>
<feature type="signal peptide" evidence="1">
    <location>
        <begin position="1"/>
        <end position="23"/>
    </location>
</feature>
<protein>
    <submittedName>
        <fullName evidence="2">MipA/OmpV family protein</fullName>
    </submittedName>
</protein>
<reference evidence="2 3" key="1">
    <citation type="submission" date="2023-09" db="EMBL/GenBank/DDBJ databases">
        <authorList>
            <person name="Qi X."/>
        </authorList>
    </citation>
    <scope>NUCLEOTIDE SEQUENCE [LARGE SCALE GENOMIC DNA]</scope>
    <source>
        <strain evidence="2 3">S1-1</strain>
    </source>
</reference>
<proteinExistence type="predicted"/>
<evidence type="ECO:0000256" key="1">
    <source>
        <dbReference type="SAM" id="SignalP"/>
    </source>
</evidence>
<keyword evidence="1" id="KW-0732">Signal</keyword>
<evidence type="ECO:0000313" key="2">
    <source>
        <dbReference type="EMBL" id="WOH39235.1"/>
    </source>
</evidence>
<dbReference type="Proteomes" id="UP001301442">
    <property type="component" value="Chromosome"/>
</dbReference>
<dbReference type="RefSeq" id="WP_348398002.1">
    <property type="nucleotide sequence ID" value="NZ_CP136600.1"/>
</dbReference>
<dbReference type="Pfam" id="PF06629">
    <property type="entry name" value="MipA"/>
    <property type="match status" value="1"/>
</dbReference>
<keyword evidence="3" id="KW-1185">Reference proteome</keyword>
<sequence>MNQLLSKLCAFIFLFTLMISAYANQGGALSVDTTAGKPVWEVGVFAAAFRGPIYPAAADYQNKFLPVPFVIYRGEKIRIGDESLIKAIAVEKERFKLDVSLGAAFNADSDDSKIREGMPDLDFMFEIGPEASFLLQDNKVSETWLNLQARSVFSTDFSEVHHRGYVFQPEVSYKRENLLFNDSRFYFSVSPTFASAKTHQYFYDVEQQYVNAERSFYQSSGGYLGTKVSVANRFLVNKNLMVFVGTQLGFWQGAENSASDLFQEKITYAFALGVKWTMLQSSEHIN</sequence>
<accession>A0ABZ0GU67</accession>
<organism evidence="2 3">
    <name type="scientific">Thalassotalea fonticola</name>
    <dbReference type="NCBI Taxonomy" id="3065649"/>
    <lineage>
        <taxon>Bacteria</taxon>
        <taxon>Pseudomonadati</taxon>
        <taxon>Pseudomonadota</taxon>
        <taxon>Gammaproteobacteria</taxon>
        <taxon>Alteromonadales</taxon>
        <taxon>Colwelliaceae</taxon>
        <taxon>Thalassotalea</taxon>
    </lineage>
</organism>
<name>A0ABZ0GU67_9GAMM</name>
<feature type="chain" id="PRO_5046999341" evidence="1">
    <location>
        <begin position="24"/>
        <end position="286"/>
    </location>
</feature>
<dbReference type="InterPro" id="IPR010583">
    <property type="entry name" value="MipA"/>
</dbReference>
<gene>
    <name evidence="2" type="ORF">RI844_08420</name>
</gene>
<evidence type="ECO:0000313" key="3">
    <source>
        <dbReference type="Proteomes" id="UP001301442"/>
    </source>
</evidence>